<dbReference type="AlphaFoldDB" id="A0A8S4PT98"/>
<dbReference type="InterPro" id="IPR002213">
    <property type="entry name" value="UDP_glucos_trans"/>
</dbReference>
<dbReference type="Gene3D" id="3.40.50.2000">
    <property type="entry name" value="Glycogen Phosphorylase B"/>
    <property type="match status" value="2"/>
</dbReference>
<evidence type="ECO:0000313" key="6">
    <source>
        <dbReference type="EMBL" id="CAH1795871.1"/>
    </source>
</evidence>
<dbReference type="InterPro" id="IPR050271">
    <property type="entry name" value="UDP-glycosyltransferase"/>
</dbReference>
<dbReference type="InterPro" id="IPR035595">
    <property type="entry name" value="UDP_glycos_trans_CS"/>
</dbReference>
<keyword evidence="5" id="KW-0812">Transmembrane</keyword>
<dbReference type="PANTHER" id="PTHR48043">
    <property type="entry name" value="EG:EG0003.4 PROTEIN-RELATED"/>
    <property type="match status" value="1"/>
</dbReference>
<dbReference type="PANTHER" id="PTHR48043:SF145">
    <property type="entry name" value="FI06409P-RELATED"/>
    <property type="match status" value="1"/>
</dbReference>
<keyword evidence="5" id="KW-0472">Membrane</keyword>
<dbReference type="EC" id="2.4.1.17" evidence="5"/>
<comment type="similarity">
    <text evidence="1 4">Belongs to the UDP-glycosyltransferase family.</text>
</comment>
<comment type="catalytic activity">
    <reaction evidence="5">
        <text>glucuronate acceptor + UDP-alpha-D-glucuronate = acceptor beta-D-glucuronoside + UDP + H(+)</text>
        <dbReference type="Rhea" id="RHEA:21032"/>
        <dbReference type="ChEBI" id="CHEBI:15378"/>
        <dbReference type="ChEBI" id="CHEBI:58052"/>
        <dbReference type="ChEBI" id="CHEBI:58223"/>
        <dbReference type="ChEBI" id="CHEBI:132367"/>
        <dbReference type="ChEBI" id="CHEBI:132368"/>
        <dbReference type="EC" id="2.4.1.17"/>
    </reaction>
</comment>
<evidence type="ECO:0000256" key="3">
    <source>
        <dbReference type="ARBA" id="ARBA00022679"/>
    </source>
</evidence>
<comment type="subcellular location">
    <subcellularLocation>
        <location evidence="5">Membrane</location>
        <topology evidence="5">Single-pass membrane protein</topology>
    </subcellularLocation>
</comment>
<dbReference type="OrthoDB" id="6106008at2759"/>
<dbReference type="CDD" id="cd03784">
    <property type="entry name" value="GT1_Gtf-like"/>
    <property type="match status" value="1"/>
</dbReference>
<dbReference type="SUPFAM" id="SSF53756">
    <property type="entry name" value="UDP-Glycosyltransferase/glycogen phosphorylase"/>
    <property type="match status" value="1"/>
</dbReference>
<reference evidence="6" key="1">
    <citation type="submission" date="2022-03" db="EMBL/GenBank/DDBJ databases">
        <authorList>
            <person name="Martin C."/>
        </authorList>
    </citation>
    <scope>NUCLEOTIDE SEQUENCE</scope>
</reference>
<dbReference type="Pfam" id="PF00201">
    <property type="entry name" value="UDPGT"/>
    <property type="match status" value="1"/>
</dbReference>
<evidence type="ECO:0000256" key="4">
    <source>
        <dbReference type="RuleBase" id="RU003718"/>
    </source>
</evidence>
<evidence type="ECO:0000256" key="5">
    <source>
        <dbReference type="RuleBase" id="RU362059"/>
    </source>
</evidence>
<keyword evidence="3 4" id="KW-0808">Transferase</keyword>
<dbReference type="FunFam" id="3.40.50.2000:FF:000021">
    <property type="entry name" value="UDP-glucuronosyltransferase"/>
    <property type="match status" value="1"/>
</dbReference>
<dbReference type="PROSITE" id="PS00375">
    <property type="entry name" value="UDPGT"/>
    <property type="match status" value="1"/>
</dbReference>
<keyword evidence="2 4" id="KW-0328">Glycosyltransferase</keyword>
<accession>A0A8S4PT98</accession>
<dbReference type="EMBL" id="CAIIXF020000010">
    <property type="protein sequence ID" value="CAH1795871.1"/>
    <property type="molecule type" value="Genomic_DNA"/>
</dbReference>
<comment type="caution">
    <text evidence="6">The sequence shown here is derived from an EMBL/GenBank/DDBJ whole genome shotgun (WGS) entry which is preliminary data.</text>
</comment>
<keyword evidence="7" id="KW-1185">Reference proteome</keyword>
<gene>
    <name evidence="6" type="ORF">OFUS_LOCUS20341</name>
</gene>
<name>A0A8S4PT98_OWEFU</name>
<feature type="non-terminal residue" evidence="6">
    <location>
        <position position="1"/>
    </location>
</feature>
<dbReference type="Proteomes" id="UP000749559">
    <property type="component" value="Unassembled WGS sequence"/>
</dbReference>
<feature type="transmembrane region" description="Helical" evidence="5">
    <location>
        <begin position="492"/>
        <end position="520"/>
    </location>
</feature>
<sequence length="532" mass="60599">KHPNHKMELPKVLALCCIGIICLQITVDGSKILLFPNDVGYNSRVMNMLKLGRMLTNAKHQVTCVISDKMREEAMFKLAEGENADLSFNVVSYKTPPVEMRTDNKDFTDPLINLDMSQLYKFIGAMFFNALENTLNDKTIANLAREEFDLIIADEFVFFPRIISAYRSIPIILYSNSGPLTFDPDIIPRYSLAFVNGCFNRFSDAMSFLQRLENVWEYFRMKWTWSGVYTAAEVLCRSHGYGKSCDNIREIHKTVNLVLMNRNDVIHYPAPYMPHIVSTEGFFLEKPKPLDAYYKDILKGSETHGIIVVSFGSLFRRLGRKYRTIFAKAFSRMPQTVIWSYEGETPEGLGENTVVNKWIPQTDLLASSAVKLFVTQCGSSSLFEALRNGLPVVGVPFLGDQEHNCLKLVERVKSAKIVTLNTITSEQLQNAMEEVINNKTYRTNARKAATMYHDHLIDPRNKKLYWIEYVIRHKGAQHLRSAGENQLNFFQYYLLDIAGSVVVVFIIALTSVTVIVKALLKCLVKATKLKKA</sequence>
<proteinExistence type="inferred from homology"/>
<evidence type="ECO:0000313" key="7">
    <source>
        <dbReference type="Proteomes" id="UP000749559"/>
    </source>
</evidence>
<dbReference type="GO" id="GO:0016020">
    <property type="term" value="C:membrane"/>
    <property type="evidence" value="ECO:0007669"/>
    <property type="project" value="UniProtKB-SubCell"/>
</dbReference>
<organism evidence="6 7">
    <name type="scientific">Owenia fusiformis</name>
    <name type="common">Polychaete worm</name>
    <dbReference type="NCBI Taxonomy" id="6347"/>
    <lineage>
        <taxon>Eukaryota</taxon>
        <taxon>Metazoa</taxon>
        <taxon>Spiralia</taxon>
        <taxon>Lophotrochozoa</taxon>
        <taxon>Annelida</taxon>
        <taxon>Polychaeta</taxon>
        <taxon>Sedentaria</taxon>
        <taxon>Canalipalpata</taxon>
        <taxon>Sabellida</taxon>
        <taxon>Oweniida</taxon>
        <taxon>Oweniidae</taxon>
        <taxon>Owenia</taxon>
    </lineage>
</organism>
<dbReference type="GO" id="GO:0015020">
    <property type="term" value="F:glucuronosyltransferase activity"/>
    <property type="evidence" value="ECO:0007669"/>
    <property type="project" value="UniProtKB-EC"/>
</dbReference>
<evidence type="ECO:0000256" key="1">
    <source>
        <dbReference type="ARBA" id="ARBA00009995"/>
    </source>
</evidence>
<evidence type="ECO:0000256" key="2">
    <source>
        <dbReference type="ARBA" id="ARBA00022676"/>
    </source>
</evidence>
<keyword evidence="5" id="KW-1133">Transmembrane helix</keyword>
<protein>
    <recommendedName>
        <fullName evidence="5">UDP-glucuronosyltransferase</fullName>
        <ecNumber evidence="5">2.4.1.17</ecNumber>
    </recommendedName>
</protein>